<dbReference type="InterPro" id="IPR002123">
    <property type="entry name" value="Plipid/glycerol_acylTrfase"/>
</dbReference>
<dbReference type="PROSITE" id="PS00455">
    <property type="entry name" value="AMP_BINDING"/>
    <property type="match status" value="1"/>
</dbReference>
<dbReference type="SUPFAM" id="SSF69593">
    <property type="entry name" value="Glycerol-3-phosphate (1)-acyltransferase"/>
    <property type="match status" value="1"/>
</dbReference>
<dbReference type="RefSeq" id="WP_377814327.1">
    <property type="nucleotide sequence ID" value="NZ_JBHRSJ010000019.1"/>
</dbReference>
<dbReference type="InterPro" id="IPR000873">
    <property type="entry name" value="AMP-dep_synth/lig_dom"/>
</dbReference>
<sequence length="723" mass="78614">MLKSVLRILLKLLFRVEVLGDPGPLRDPRTLIVANHESFLDGVLLWAFLPVDPVFVVHTQIASRPLFRFLLGFASHLAVDSDNPLAIKQIVRLVESGRPVAIFPEGRITRTGSLMKVYDGAALVAARTGANLVPIRIEGAGRSFFGRLGGLFPRRLLPKIRLFIQPPRRIDLSGQPSARLRRRPAGEQLRQILQEMLVATRPRHTLFEAFLQARAQFGSRYRLVEDVRLREDSYGSLLKMALGIARILGRQTVPGEVVGVLAPNATPTLALLLGLSLGRRIPAMLNYTAGAEGLRSACAAAGIRSVVASRTFLQKADLTDLLVQMPGIRVHYLEDLRAQFGAGDKLWVLWHLLFPRRAAAFQRPGDAALVLFTSGSEGKAKGVVHSHDSLLANVAQIRAMADFTPHDKFMMAMPLFHSFGFTCGALLPLVAGCKVFLYPSPLHYKAIPELVYDRDCNMLFGTSTFLAHYGRHAHPYDFGRMRYVVAGAERLAEDVRQLWQEKFGIRILEGYGVTECAPVVAFNVPMACRRGSVGQLLPGMEYALEPVPGIEGGGALHVKGPNLMLGYLLHERPGELQPPAGREAGWYATGDIVELDDDGFLFIRGRLKRFAKIAGEMVSLELVESIAAGAAPGFAHAASTRSDAAKGEALVLFTSAPALSREQLLAAARAQGVPELAVPRVIVPLDALPLLGSGKIDYVTLKRMAEAGAVGRVTAGHGEEAPA</sequence>
<protein>
    <submittedName>
        <fullName evidence="4">Bifunctional acyl-ACP--phospholipid O-acyltransferase/long-chain-fatty-acid--ACP ligase</fullName>
        <ecNumber evidence="4">2.3.1.40</ecNumber>
        <ecNumber evidence="4">6.2.1.47</ecNumber>
    </submittedName>
</protein>
<dbReference type="SUPFAM" id="SSF56801">
    <property type="entry name" value="Acetyl-CoA synthetase-like"/>
    <property type="match status" value="1"/>
</dbReference>
<dbReference type="Gene3D" id="3.40.50.12780">
    <property type="entry name" value="N-terminal domain of ligase-like"/>
    <property type="match status" value="1"/>
</dbReference>
<dbReference type="EC" id="2.3.1.40" evidence="4"/>
<evidence type="ECO:0000313" key="5">
    <source>
        <dbReference type="Proteomes" id="UP001595457"/>
    </source>
</evidence>
<dbReference type="EC" id="6.2.1.47" evidence="4"/>
<dbReference type="GO" id="GO:0008779">
    <property type="term" value="F:acyl-[acyl-carrier-protein]-phospholipid O-acyltransferase activity"/>
    <property type="evidence" value="ECO:0007669"/>
    <property type="project" value="UniProtKB-EC"/>
</dbReference>
<evidence type="ECO:0000256" key="2">
    <source>
        <dbReference type="ARBA" id="ARBA00022598"/>
    </source>
</evidence>
<dbReference type="Pfam" id="PF00501">
    <property type="entry name" value="AMP-binding"/>
    <property type="match status" value="1"/>
</dbReference>
<dbReference type="InterPro" id="IPR045851">
    <property type="entry name" value="AMP-bd_C_sf"/>
</dbReference>
<dbReference type="CDD" id="cd07989">
    <property type="entry name" value="LPLAT_AGPAT-like"/>
    <property type="match status" value="1"/>
</dbReference>
<dbReference type="Pfam" id="PF01553">
    <property type="entry name" value="Acyltransferase"/>
    <property type="match status" value="1"/>
</dbReference>
<evidence type="ECO:0000259" key="3">
    <source>
        <dbReference type="SMART" id="SM00563"/>
    </source>
</evidence>
<reference evidence="5" key="1">
    <citation type="journal article" date="2019" name="Int. J. Syst. Evol. Microbiol.">
        <title>The Global Catalogue of Microorganisms (GCM) 10K type strain sequencing project: providing services to taxonomists for standard genome sequencing and annotation.</title>
        <authorList>
            <consortium name="The Broad Institute Genomics Platform"/>
            <consortium name="The Broad Institute Genome Sequencing Center for Infectious Disease"/>
            <person name="Wu L."/>
            <person name="Ma J."/>
        </authorList>
    </citation>
    <scope>NUCLEOTIDE SEQUENCE [LARGE SCALE GENOMIC DNA]</scope>
    <source>
        <strain evidence="5">KCTC 62195</strain>
    </source>
</reference>
<dbReference type="InterPro" id="IPR042099">
    <property type="entry name" value="ANL_N_sf"/>
</dbReference>
<dbReference type="EMBL" id="JBHRSJ010000019">
    <property type="protein sequence ID" value="MFC2972677.1"/>
    <property type="molecule type" value="Genomic_DNA"/>
</dbReference>
<comment type="similarity">
    <text evidence="1">Belongs to the ATP-dependent AMP-binding enzyme family.</text>
</comment>
<comment type="caution">
    <text evidence="4">The sequence shown here is derived from an EMBL/GenBank/DDBJ whole genome shotgun (WGS) entry which is preliminary data.</text>
</comment>
<dbReference type="Gene3D" id="3.30.300.30">
    <property type="match status" value="1"/>
</dbReference>
<dbReference type="Proteomes" id="UP001595457">
    <property type="component" value="Unassembled WGS sequence"/>
</dbReference>
<dbReference type="SMART" id="SM00563">
    <property type="entry name" value="PlsC"/>
    <property type="match status" value="1"/>
</dbReference>
<dbReference type="PANTHER" id="PTHR43201:SF5">
    <property type="entry name" value="MEDIUM-CHAIN ACYL-COA LIGASE ACSF2, MITOCHONDRIAL"/>
    <property type="match status" value="1"/>
</dbReference>
<evidence type="ECO:0000313" key="4">
    <source>
        <dbReference type="EMBL" id="MFC2972677.1"/>
    </source>
</evidence>
<gene>
    <name evidence="4" type="primary">aas</name>
    <name evidence="4" type="ORF">ACFOJE_10695</name>
</gene>
<proteinExistence type="inferred from homology"/>
<organism evidence="4 5">
    <name type="scientific">Azotobacter bryophylli</name>
    <dbReference type="NCBI Taxonomy" id="1986537"/>
    <lineage>
        <taxon>Bacteria</taxon>
        <taxon>Pseudomonadati</taxon>
        <taxon>Pseudomonadota</taxon>
        <taxon>Gammaproteobacteria</taxon>
        <taxon>Pseudomonadales</taxon>
        <taxon>Pseudomonadaceae</taxon>
        <taxon>Azotobacter</taxon>
    </lineage>
</organism>
<keyword evidence="5" id="KW-1185">Reference proteome</keyword>
<dbReference type="InterPro" id="IPR020845">
    <property type="entry name" value="AMP-binding_CS"/>
</dbReference>
<keyword evidence="2 4" id="KW-0436">Ligase</keyword>
<keyword evidence="4" id="KW-0012">Acyltransferase</keyword>
<accession>A0ABV7ATJ6</accession>
<name>A0ABV7ATJ6_9GAMM</name>
<keyword evidence="4" id="KW-0808">Transferase</keyword>
<dbReference type="NCBIfam" id="NF005959">
    <property type="entry name" value="PRK08043.1"/>
    <property type="match status" value="1"/>
</dbReference>
<dbReference type="PANTHER" id="PTHR43201">
    <property type="entry name" value="ACYL-COA SYNTHETASE"/>
    <property type="match status" value="1"/>
</dbReference>
<evidence type="ECO:0000256" key="1">
    <source>
        <dbReference type="ARBA" id="ARBA00006432"/>
    </source>
</evidence>
<dbReference type="GO" id="GO:0016874">
    <property type="term" value="F:ligase activity"/>
    <property type="evidence" value="ECO:0007669"/>
    <property type="project" value="UniProtKB-KW"/>
</dbReference>
<feature type="domain" description="Phospholipid/glycerol acyltransferase" evidence="3">
    <location>
        <begin position="30"/>
        <end position="140"/>
    </location>
</feature>